<accession>A0A059G2C8</accession>
<evidence type="ECO:0000313" key="1">
    <source>
        <dbReference type="EMBL" id="KDA00946.1"/>
    </source>
</evidence>
<gene>
    <name evidence="1" type="ORF">HOC_18044</name>
</gene>
<evidence type="ECO:0000313" key="2">
    <source>
        <dbReference type="Proteomes" id="UP000024942"/>
    </source>
</evidence>
<sequence length="214" mass="22876">MQNPKAAAATESAADAMHTVPHSQVLATSKTADSAEIFEALGEQAFTAGPDELALLVGTASQTAHGLGGLMPGDISQQLDGQMMAIREAVTRDDRAGIALSAVEAFRLVVSRFPPDTRIPLPVSYLDYAGFRMQADLKSVPIRWEDADAAMAYAREQWSAVESRVKDENLRVRFVNELAALDSALVKRDAVAASAAVIVELDSVDALESDFQSQ</sequence>
<dbReference type="AlphaFoldDB" id="A0A059G2C8"/>
<comment type="caution">
    <text evidence="1">The sequence shown here is derived from an EMBL/GenBank/DDBJ whole genome shotgun (WGS) entry which is preliminary data.</text>
</comment>
<dbReference type="EMBL" id="ARYL01000042">
    <property type="protein sequence ID" value="KDA00946.1"/>
    <property type="molecule type" value="Genomic_DNA"/>
</dbReference>
<dbReference type="PATRIC" id="fig|1280953.3.peg.3613"/>
<keyword evidence="2" id="KW-1185">Reference proteome</keyword>
<name>A0A059G2C8_9PROT</name>
<reference evidence="1 2" key="1">
    <citation type="journal article" date="2014" name="Antonie Van Leeuwenhoek">
        <title>Hyphomonas beringensis sp. nov. and Hyphomonas chukchiensis sp. nov., isolated from surface seawater of the Bering Sea and Chukchi Sea.</title>
        <authorList>
            <person name="Li C."/>
            <person name="Lai Q."/>
            <person name="Li G."/>
            <person name="Dong C."/>
            <person name="Wang J."/>
            <person name="Liao Y."/>
            <person name="Shao Z."/>
        </authorList>
    </citation>
    <scope>NUCLEOTIDE SEQUENCE [LARGE SCALE GENOMIC DNA]</scope>
    <source>
        <strain evidence="1 2">SCH89</strain>
    </source>
</reference>
<dbReference type="Proteomes" id="UP000024942">
    <property type="component" value="Unassembled WGS sequence"/>
</dbReference>
<proteinExistence type="predicted"/>
<organism evidence="1 2">
    <name type="scientific">Hyphomonas oceanitis SCH89</name>
    <dbReference type="NCBI Taxonomy" id="1280953"/>
    <lineage>
        <taxon>Bacteria</taxon>
        <taxon>Pseudomonadati</taxon>
        <taxon>Pseudomonadota</taxon>
        <taxon>Alphaproteobacteria</taxon>
        <taxon>Hyphomonadales</taxon>
        <taxon>Hyphomonadaceae</taxon>
        <taxon>Hyphomonas</taxon>
    </lineage>
</organism>
<dbReference type="STRING" id="1280953.HOC_18044"/>
<protein>
    <submittedName>
        <fullName evidence="1">Uncharacterized protein</fullName>
    </submittedName>
</protein>